<accession>A0AAV7JP21</accession>
<keyword evidence="6" id="KW-1185">Reference proteome</keyword>
<evidence type="ECO:0000259" key="4">
    <source>
        <dbReference type="Pfam" id="PF14746"/>
    </source>
</evidence>
<dbReference type="Pfam" id="PF14746">
    <property type="entry name" value="WASH-7_C"/>
    <property type="match status" value="1"/>
</dbReference>
<evidence type="ECO:0000313" key="5">
    <source>
        <dbReference type="EMBL" id="KAI6650453.1"/>
    </source>
</evidence>
<gene>
    <name evidence="5" type="ORF">LOD99_5890</name>
</gene>
<dbReference type="Proteomes" id="UP001165289">
    <property type="component" value="Unassembled WGS sequence"/>
</dbReference>
<dbReference type="GO" id="GO:0007032">
    <property type="term" value="P:endosome organization"/>
    <property type="evidence" value="ECO:0007669"/>
    <property type="project" value="TreeGrafter"/>
</dbReference>
<dbReference type="InterPro" id="IPR028283">
    <property type="entry name" value="WASH-7_C"/>
</dbReference>
<comment type="caution">
    <text evidence="5">The sequence shown here is derived from an EMBL/GenBank/DDBJ whole genome shotgun (WGS) entry which is preliminary data.</text>
</comment>
<protein>
    <recommendedName>
        <fullName evidence="7">WASH complex subunit 4</fullName>
    </recommendedName>
</protein>
<evidence type="ECO:0000256" key="1">
    <source>
        <dbReference type="SAM" id="MobiDB-lite"/>
    </source>
</evidence>
<sequence>MAKRTNEKGWEVSGFDEGSHTIAIEKEQKAYLTFISDYSAQLYAMKEALSIGNLSIAGPDTTDSSMYNSPIDWNLTPHEHTNFIQLAKTENVVLTKVIVVLSVLCYEVKQLKRELYETLLPPLLLYEEEGPVHEDISDKTVKIDPTHRPEPAQGEAQVKLGRMLSIIHKLSSFVTRVNDTVKHILWQFCSLYPQSNTNRLSDTPVISINNVHLSSMWEALGDCLAMLYTLDLALSPPQGLEGASAKFREHWDQYKRLLISIQKAAPGQFPDTDHTKLKPFERLMQKWEGQLLEGEILRTCLRQDFDSPQVHVSQNYMVAEELQTSVSSLLSQIEPKIGKLGEVNHRQRLPSLYCLVALFSFVFRSKELDKKLLKQLWDTHKKLPVINILGQIVWVPDEFLKRFIADLDKVIDKKMYSAGATIRQQYLQNTPQAFSQEVADFRQKFTQWNIRISNIPNVSNVGFKNLSGFLSSHTNLILQGTLQAFNLSNTIKMLVGLHTHMKKPITKSAALNLCKAAELLQALRAQYKRRWSRLTPLLSIIYQRLQYMALSTLSTVKKRMSSDRRYTPKDLDVLASLEIMMNMFQGPSTEARRIIAKIAFHIASQVGTRIMRDDETQQLAGVVKKAEAIAEIRTWLDQATDTTFLYWYRDTLLPLYLNDLLTHPAQAPRLQYMLYALKDCLKLLANGKHLEQGALEKATEQQTYWHIRNKLLDPICNQVETDLRLSIHTHLKLDDRNPFKQRDDLIDLTHFIRLPAIEIFTRTVDMKAHLRHYLDQTFYNLNTVALHDWKTYGDMRQLARQKYGIEMTEPHLPSQTLEQGLDVLVIMRNIQVFVRDYYYNLNNQIFIQQQSDNKHLDTINIRHVSNSIRTHGIGIMNTTVNFTFQFLRKKFYIFSQFLGDEYIKGKLIKEIRFYREQKYELDQKYPHERAEKVSRSIRKLGMSEDGITYLDKFRIVITQIGNAMGYIRMIRSGGLHCTSNAIRFIPDLEDIFSFQELGQESNLPQETLDSCKQLDAVVSDLATNFAEGTDYFKLLVDVFVDEVRSQKNRHMHHFYIIIPALTLCFVDHLINAKEKMNKKNKNGAAFTDDGFAMGIAYILKLFDQYSAFDSLHWFQSVREKQGKDYDKLKENRRLSRADSKLDQTMEFTQRRIETFHKEFKLLDFSLSSARVFFRADKTAAEEAEDQKQKSGKEEQNKSEGRQSDPPTDDPSSAPPSRNAYSSDLTADQIARIPAPPPDIPI</sequence>
<dbReference type="GO" id="GO:0005768">
    <property type="term" value="C:endosome"/>
    <property type="evidence" value="ECO:0007669"/>
    <property type="project" value="TreeGrafter"/>
</dbReference>
<dbReference type="EMBL" id="JAKMXF010000311">
    <property type="protein sequence ID" value="KAI6650453.1"/>
    <property type="molecule type" value="Genomic_DNA"/>
</dbReference>
<dbReference type="PANTHER" id="PTHR31409:SF0">
    <property type="entry name" value="WASH COMPLEX SUBUNIT 4"/>
    <property type="match status" value="1"/>
</dbReference>
<organism evidence="5 6">
    <name type="scientific">Oopsacas minuta</name>
    <dbReference type="NCBI Taxonomy" id="111878"/>
    <lineage>
        <taxon>Eukaryota</taxon>
        <taxon>Metazoa</taxon>
        <taxon>Porifera</taxon>
        <taxon>Hexactinellida</taxon>
        <taxon>Hexasterophora</taxon>
        <taxon>Lyssacinosida</taxon>
        <taxon>Leucopsacidae</taxon>
        <taxon>Oopsacas</taxon>
    </lineage>
</organism>
<feature type="region of interest" description="Disordered" evidence="1">
    <location>
        <begin position="1181"/>
        <end position="1241"/>
    </location>
</feature>
<feature type="domain" description="WASH complex subunit 7 C-terminal" evidence="4">
    <location>
        <begin position="1007"/>
        <end position="1174"/>
    </location>
</feature>
<dbReference type="GO" id="GO:0016197">
    <property type="term" value="P:endosomal transport"/>
    <property type="evidence" value="ECO:0007669"/>
    <property type="project" value="TreeGrafter"/>
</dbReference>
<dbReference type="InterPro" id="IPR028191">
    <property type="entry name" value="WASH-4_N"/>
</dbReference>
<evidence type="ECO:0000259" key="3">
    <source>
        <dbReference type="Pfam" id="PF14745"/>
    </source>
</evidence>
<feature type="compositionally biased region" description="Basic and acidic residues" evidence="1">
    <location>
        <begin position="1181"/>
        <end position="1202"/>
    </location>
</feature>
<dbReference type="InterPro" id="IPR027307">
    <property type="entry name" value="WASH7"/>
</dbReference>
<dbReference type="InterPro" id="IPR028282">
    <property type="entry name" value="WASH-7_central"/>
</dbReference>
<dbReference type="Pfam" id="PF14744">
    <property type="entry name" value="WASH-7_mid"/>
    <property type="match status" value="1"/>
</dbReference>
<feature type="compositionally biased region" description="Low complexity" evidence="1">
    <location>
        <begin position="1203"/>
        <end position="1216"/>
    </location>
</feature>
<name>A0AAV7JP21_9METZ</name>
<feature type="domain" description="WASH complex subunit 4 N-terminal" evidence="3">
    <location>
        <begin position="33"/>
        <end position="642"/>
    </location>
</feature>
<evidence type="ECO:0000313" key="6">
    <source>
        <dbReference type="Proteomes" id="UP001165289"/>
    </source>
</evidence>
<feature type="domain" description="WASH complex subunit 7 central" evidence="2">
    <location>
        <begin position="644"/>
        <end position="989"/>
    </location>
</feature>
<reference evidence="5 6" key="1">
    <citation type="journal article" date="2023" name="BMC Biol.">
        <title>The compact genome of the sponge Oopsacas minuta (Hexactinellida) is lacking key metazoan core genes.</title>
        <authorList>
            <person name="Santini S."/>
            <person name="Schenkelaars Q."/>
            <person name="Jourda C."/>
            <person name="Duchesne M."/>
            <person name="Belahbib H."/>
            <person name="Rocher C."/>
            <person name="Selva M."/>
            <person name="Riesgo A."/>
            <person name="Vervoort M."/>
            <person name="Leys S.P."/>
            <person name="Kodjabachian L."/>
            <person name="Le Bivic A."/>
            <person name="Borchiellini C."/>
            <person name="Claverie J.M."/>
            <person name="Renard E."/>
        </authorList>
    </citation>
    <scope>NUCLEOTIDE SEQUENCE [LARGE SCALE GENOMIC DNA]</scope>
    <source>
        <strain evidence="5">SPO-2</strain>
    </source>
</reference>
<proteinExistence type="predicted"/>
<evidence type="ECO:0008006" key="7">
    <source>
        <dbReference type="Google" id="ProtNLM"/>
    </source>
</evidence>
<dbReference type="Pfam" id="PF14745">
    <property type="entry name" value="WASH-4_N"/>
    <property type="match status" value="1"/>
</dbReference>
<dbReference type="AlphaFoldDB" id="A0AAV7JP21"/>
<dbReference type="PANTHER" id="PTHR31409">
    <property type="entry name" value="WASH COMPLEX SUBUNIT 4"/>
    <property type="match status" value="1"/>
</dbReference>
<dbReference type="GO" id="GO:0071203">
    <property type="term" value="C:WASH complex"/>
    <property type="evidence" value="ECO:0007669"/>
    <property type="project" value="InterPro"/>
</dbReference>
<evidence type="ECO:0000259" key="2">
    <source>
        <dbReference type="Pfam" id="PF14744"/>
    </source>
</evidence>